<name>A0AAD9U8A9_9ROSI</name>
<evidence type="ECO:0000313" key="2">
    <source>
        <dbReference type="Proteomes" id="UP001280121"/>
    </source>
</evidence>
<protein>
    <submittedName>
        <fullName evidence="1">Uncharacterized protein</fullName>
    </submittedName>
</protein>
<evidence type="ECO:0000313" key="1">
    <source>
        <dbReference type="EMBL" id="KAK2649732.1"/>
    </source>
</evidence>
<comment type="caution">
    <text evidence="1">The sequence shown here is derived from an EMBL/GenBank/DDBJ whole genome shotgun (WGS) entry which is preliminary data.</text>
</comment>
<sequence length="144" mass="17550">MNDEEWSKNRKTKNMDDDDFELLNHDRNERTREQLRLTKMRNRLRDLLKTPQGDWYEGKLTRHDHFDTLVHIDEALNRVLAEFTDEDQCRFMASCFRHFLTMHWEMKFSGGVIRWLLLRELHHNGPTDEMQFMLGNHSVRFSKV</sequence>
<keyword evidence="2" id="KW-1185">Reference proteome</keyword>
<dbReference type="EMBL" id="JANJYI010000005">
    <property type="protein sequence ID" value="KAK2649732.1"/>
    <property type="molecule type" value="Genomic_DNA"/>
</dbReference>
<dbReference type="Proteomes" id="UP001280121">
    <property type="component" value="Unassembled WGS sequence"/>
</dbReference>
<dbReference type="AlphaFoldDB" id="A0AAD9U8A9"/>
<reference evidence="1" key="1">
    <citation type="journal article" date="2023" name="Plant J.">
        <title>Genome sequences and population genomics provide insights into the demographic history, inbreeding, and mutation load of two 'living fossil' tree species of Dipteronia.</title>
        <authorList>
            <person name="Feng Y."/>
            <person name="Comes H.P."/>
            <person name="Chen J."/>
            <person name="Zhu S."/>
            <person name="Lu R."/>
            <person name="Zhang X."/>
            <person name="Li P."/>
            <person name="Qiu J."/>
            <person name="Olsen K.M."/>
            <person name="Qiu Y."/>
        </authorList>
    </citation>
    <scope>NUCLEOTIDE SEQUENCE</scope>
    <source>
        <strain evidence="1">KIB01</strain>
    </source>
</reference>
<proteinExistence type="predicted"/>
<organism evidence="1 2">
    <name type="scientific">Dipteronia dyeriana</name>
    <dbReference type="NCBI Taxonomy" id="168575"/>
    <lineage>
        <taxon>Eukaryota</taxon>
        <taxon>Viridiplantae</taxon>
        <taxon>Streptophyta</taxon>
        <taxon>Embryophyta</taxon>
        <taxon>Tracheophyta</taxon>
        <taxon>Spermatophyta</taxon>
        <taxon>Magnoliopsida</taxon>
        <taxon>eudicotyledons</taxon>
        <taxon>Gunneridae</taxon>
        <taxon>Pentapetalae</taxon>
        <taxon>rosids</taxon>
        <taxon>malvids</taxon>
        <taxon>Sapindales</taxon>
        <taxon>Sapindaceae</taxon>
        <taxon>Hippocastanoideae</taxon>
        <taxon>Acereae</taxon>
        <taxon>Dipteronia</taxon>
    </lineage>
</organism>
<accession>A0AAD9U8A9</accession>
<gene>
    <name evidence="1" type="ORF">Ddye_017221</name>
</gene>